<dbReference type="Pfam" id="PF13531">
    <property type="entry name" value="SBP_bac_11"/>
    <property type="match status" value="1"/>
</dbReference>
<keyword evidence="1" id="KW-0732">Signal</keyword>
<dbReference type="SUPFAM" id="SSF53850">
    <property type="entry name" value="Periplasmic binding protein-like II"/>
    <property type="match status" value="1"/>
</dbReference>
<dbReference type="PANTHER" id="PTHR30006:SF25">
    <property type="entry name" value="PHOSPHOGLYCERATE TRANSPORT REGULATORY PROTEIN PGTC"/>
    <property type="match status" value="1"/>
</dbReference>
<organism evidence="2 3">
    <name type="scientific">Aidingimonas halophila</name>
    <dbReference type="NCBI Taxonomy" id="574349"/>
    <lineage>
        <taxon>Bacteria</taxon>
        <taxon>Pseudomonadati</taxon>
        <taxon>Pseudomonadota</taxon>
        <taxon>Gammaproteobacteria</taxon>
        <taxon>Oceanospirillales</taxon>
        <taxon>Halomonadaceae</taxon>
        <taxon>Aidingimonas</taxon>
    </lineage>
</organism>
<evidence type="ECO:0000313" key="3">
    <source>
        <dbReference type="Proteomes" id="UP000198500"/>
    </source>
</evidence>
<dbReference type="GO" id="GO:0016301">
    <property type="term" value="F:kinase activity"/>
    <property type="evidence" value="ECO:0007669"/>
    <property type="project" value="UniProtKB-KW"/>
</dbReference>
<gene>
    <name evidence="2" type="ORF">SAMN05443545_106241</name>
</gene>
<keyword evidence="2" id="KW-0808">Transferase</keyword>
<dbReference type="STRING" id="574349.SAMN05443545_106241"/>
<accession>A0A1H3DBM1</accession>
<dbReference type="OrthoDB" id="8673316at2"/>
<keyword evidence="3" id="KW-1185">Reference proteome</keyword>
<dbReference type="AlphaFoldDB" id="A0A1H3DBM1"/>
<protein>
    <submittedName>
        <fullName evidence="2">Iron(III) transport system substrate-binding protein/two-component system, OmpR family, sensor histidine kinase TctE</fullName>
    </submittedName>
</protein>
<dbReference type="GO" id="GO:0030288">
    <property type="term" value="C:outer membrane-bounded periplasmic space"/>
    <property type="evidence" value="ECO:0007669"/>
    <property type="project" value="TreeGrafter"/>
</dbReference>
<dbReference type="EMBL" id="FNNI01000006">
    <property type="protein sequence ID" value="SDX63805.1"/>
    <property type="molecule type" value="Genomic_DNA"/>
</dbReference>
<evidence type="ECO:0000256" key="1">
    <source>
        <dbReference type="ARBA" id="ARBA00022729"/>
    </source>
</evidence>
<dbReference type="PANTHER" id="PTHR30006">
    <property type="entry name" value="THIAMINE-BINDING PERIPLASMIC PROTEIN-RELATED"/>
    <property type="match status" value="1"/>
</dbReference>
<reference evidence="2 3" key="1">
    <citation type="submission" date="2016-10" db="EMBL/GenBank/DDBJ databases">
        <authorList>
            <person name="de Groot N.N."/>
        </authorList>
    </citation>
    <scope>NUCLEOTIDE SEQUENCE [LARGE SCALE GENOMIC DNA]</scope>
    <source>
        <strain evidence="2 3">DSM 19219</strain>
    </source>
</reference>
<dbReference type="Proteomes" id="UP000198500">
    <property type="component" value="Unassembled WGS sequence"/>
</dbReference>
<sequence length="363" mass="41379">MRVFPIVLSGWLWLLPIVAMADDDSLHFPARETDRENTEPRELIIRGALDVPQFEPVLEDFHQRYPDIDLHYRNFSTLALHQHFLDDDTGTDVVISSAMPWQYRLANDGHGRALDSPEAMAWPDWARWRDELFAVTFEPIVMVYHETLTQRFDHIENHDDLLSLLEDEREALQGRVVTYDPARSGAGYTYAIEESQLSPRYWELIAAFGDVNADLVGTTGEMLEGLADGEYLIGYNLLGSYARDFVRDHPQLTVVIPDDYALVVQRPVFMAKHAPNPRTAELFLNYLLSEAGQRVLAERTSLGAVHPALDGDGTASALRKRLGDALRPIRLGPGLLATLDDLKREALLSRWNREYQRQRNDED</sequence>
<dbReference type="Gene3D" id="3.40.190.10">
    <property type="entry name" value="Periplasmic binding protein-like II"/>
    <property type="match status" value="2"/>
</dbReference>
<proteinExistence type="predicted"/>
<name>A0A1H3DBM1_9GAMM</name>
<dbReference type="RefSeq" id="WP_092570426.1">
    <property type="nucleotide sequence ID" value="NZ_BMXH01000005.1"/>
</dbReference>
<keyword evidence="2" id="KW-0418">Kinase</keyword>
<evidence type="ECO:0000313" key="2">
    <source>
        <dbReference type="EMBL" id="SDX63805.1"/>
    </source>
</evidence>